<keyword evidence="3" id="KW-0804">Transcription</keyword>
<evidence type="ECO:0000256" key="1">
    <source>
        <dbReference type="ARBA" id="ARBA00023015"/>
    </source>
</evidence>
<dbReference type="EMBL" id="BAABLK010000027">
    <property type="protein sequence ID" value="GAA5227180.1"/>
    <property type="molecule type" value="Genomic_DNA"/>
</dbReference>
<evidence type="ECO:0000256" key="2">
    <source>
        <dbReference type="ARBA" id="ARBA00023125"/>
    </source>
</evidence>
<evidence type="ECO:0000256" key="3">
    <source>
        <dbReference type="ARBA" id="ARBA00023163"/>
    </source>
</evidence>
<proteinExistence type="predicted"/>
<sequence>MIILDPTHPSGPAEQIRGQLTALIQSGELVADLKLPPVRQLAGDLRVAPGTVAKAYKELEEAGLVRTGRANGTRVNPGMELGVPALKEVQRLVTAARTAGMSLAEVQGLVAITWIPLNPDSADAPRGS</sequence>
<dbReference type="CDD" id="cd07377">
    <property type="entry name" value="WHTH_GntR"/>
    <property type="match status" value="1"/>
</dbReference>
<dbReference type="PANTHER" id="PTHR38445">
    <property type="entry name" value="HTH-TYPE TRANSCRIPTIONAL REPRESSOR YTRA"/>
    <property type="match status" value="1"/>
</dbReference>
<evidence type="ECO:0000259" key="4">
    <source>
        <dbReference type="PROSITE" id="PS50949"/>
    </source>
</evidence>
<feature type="domain" description="HTH gntR-type" evidence="4">
    <location>
        <begin position="10"/>
        <end position="78"/>
    </location>
</feature>
<keyword evidence="2" id="KW-0238">DNA-binding</keyword>
<dbReference type="Pfam" id="PF00392">
    <property type="entry name" value="GntR"/>
    <property type="match status" value="1"/>
</dbReference>
<name>A0ABP9TNZ7_9MICC</name>
<gene>
    <name evidence="5" type="ORF">GCM10025778_17130</name>
</gene>
<dbReference type="PANTHER" id="PTHR38445:SF7">
    <property type="entry name" value="GNTR-FAMILY TRANSCRIPTIONAL REGULATOR"/>
    <property type="match status" value="1"/>
</dbReference>
<dbReference type="RefSeq" id="WP_210101580.1">
    <property type="nucleotide sequence ID" value="NZ_BAABLK010000027.1"/>
</dbReference>
<protein>
    <submittedName>
        <fullName evidence="5">GntR family transcriptional regulator</fullName>
    </submittedName>
</protein>
<dbReference type="InterPro" id="IPR036390">
    <property type="entry name" value="WH_DNA-bd_sf"/>
</dbReference>
<dbReference type="InterPro" id="IPR000524">
    <property type="entry name" value="Tscrpt_reg_HTH_GntR"/>
</dbReference>
<organism evidence="5 6">
    <name type="scientific">Paeniglutamicibacter antarcticus</name>
    <dbReference type="NCBI Taxonomy" id="494023"/>
    <lineage>
        <taxon>Bacteria</taxon>
        <taxon>Bacillati</taxon>
        <taxon>Actinomycetota</taxon>
        <taxon>Actinomycetes</taxon>
        <taxon>Micrococcales</taxon>
        <taxon>Micrococcaceae</taxon>
        <taxon>Paeniglutamicibacter</taxon>
    </lineage>
</organism>
<dbReference type="Gene3D" id="1.10.10.10">
    <property type="entry name" value="Winged helix-like DNA-binding domain superfamily/Winged helix DNA-binding domain"/>
    <property type="match status" value="1"/>
</dbReference>
<comment type="caution">
    <text evidence="5">The sequence shown here is derived from an EMBL/GenBank/DDBJ whole genome shotgun (WGS) entry which is preliminary data.</text>
</comment>
<keyword evidence="6" id="KW-1185">Reference proteome</keyword>
<keyword evidence="1" id="KW-0805">Transcription regulation</keyword>
<evidence type="ECO:0000313" key="5">
    <source>
        <dbReference type="EMBL" id="GAA5227180.1"/>
    </source>
</evidence>
<dbReference type="SMART" id="SM00345">
    <property type="entry name" value="HTH_GNTR"/>
    <property type="match status" value="1"/>
</dbReference>
<dbReference type="InterPro" id="IPR036388">
    <property type="entry name" value="WH-like_DNA-bd_sf"/>
</dbReference>
<dbReference type="SUPFAM" id="SSF46785">
    <property type="entry name" value="Winged helix' DNA-binding domain"/>
    <property type="match status" value="1"/>
</dbReference>
<accession>A0ABP9TNZ7</accession>
<dbReference type="Proteomes" id="UP001501257">
    <property type="component" value="Unassembled WGS sequence"/>
</dbReference>
<reference evidence="6" key="1">
    <citation type="journal article" date="2019" name="Int. J. Syst. Evol. Microbiol.">
        <title>The Global Catalogue of Microorganisms (GCM) 10K type strain sequencing project: providing services to taxonomists for standard genome sequencing and annotation.</title>
        <authorList>
            <consortium name="The Broad Institute Genomics Platform"/>
            <consortium name="The Broad Institute Genome Sequencing Center for Infectious Disease"/>
            <person name="Wu L."/>
            <person name="Ma J."/>
        </authorList>
    </citation>
    <scope>NUCLEOTIDE SEQUENCE [LARGE SCALE GENOMIC DNA]</scope>
    <source>
        <strain evidence="6">JCM 18952</strain>
    </source>
</reference>
<dbReference type="PROSITE" id="PS50949">
    <property type="entry name" value="HTH_GNTR"/>
    <property type="match status" value="1"/>
</dbReference>
<evidence type="ECO:0000313" key="6">
    <source>
        <dbReference type="Proteomes" id="UP001501257"/>
    </source>
</evidence>